<dbReference type="AlphaFoldDB" id="A0A1E3NU41"/>
<feature type="transmembrane region" description="Helical" evidence="1">
    <location>
        <begin position="41"/>
        <end position="62"/>
    </location>
</feature>
<dbReference type="GeneID" id="30203287"/>
<sequence>MAQVRIIKSLKATLLSQLHYYYWYYIMTKLRLLDLLNVNQLLLYFVIISIQLVHQILLYSIYF</sequence>
<accession>A0A1E3NU41</accession>
<dbReference type="Proteomes" id="UP000094112">
    <property type="component" value="Unassembled WGS sequence"/>
</dbReference>
<keyword evidence="1" id="KW-0472">Membrane</keyword>
<organism evidence="2 3">
    <name type="scientific">Wickerhamomyces anomalus (strain ATCC 58044 / CBS 1984 / NCYC 433 / NRRL Y-366-8)</name>
    <name type="common">Yeast</name>
    <name type="synonym">Hansenula anomala</name>
    <dbReference type="NCBI Taxonomy" id="683960"/>
    <lineage>
        <taxon>Eukaryota</taxon>
        <taxon>Fungi</taxon>
        <taxon>Dikarya</taxon>
        <taxon>Ascomycota</taxon>
        <taxon>Saccharomycotina</taxon>
        <taxon>Saccharomycetes</taxon>
        <taxon>Phaffomycetales</taxon>
        <taxon>Wickerhamomycetaceae</taxon>
        <taxon>Wickerhamomyces</taxon>
    </lineage>
</organism>
<dbReference type="RefSeq" id="XP_019035845.1">
    <property type="nucleotide sequence ID" value="XM_019186041.1"/>
</dbReference>
<keyword evidence="1" id="KW-1133">Transmembrane helix</keyword>
<evidence type="ECO:0000313" key="2">
    <source>
        <dbReference type="EMBL" id="ODQ56638.1"/>
    </source>
</evidence>
<reference evidence="2 3" key="1">
    <citation type="journal article" date="2016" name="Proc. Natl. Acad. Sci. U.S.A.">
        <title>Comparative genomics of biotechnologically important yeasts.</title>
        <authorList>
            <person name="Riley R."/>
            <person name="Haridas S."/>
            <person name="Wolfe K.H."/>
            <person name="Lopes M.R."/>
            <person name="Hittinger C.T."/>
            <person name="Goeker M."/>
            <person name="Salamov A.A."/>
            <person name="Wisecaver J.H."/>
            <person name="Long T.M."/>
            <person name="Calvey C.H."/>
            <person name="Aerts A.L."/>
            <person name="Barry K.W."/>
            <person name="Choi C."/>
            <person name="Clum A."/>
            <person name="Coughlan A.Y."/>
            <person name="Deshpande S."/>
            <person name="Douglass A.P."/>
            <person name="Hanson S.J."/>
            <person name="Klenk H.-P."/>
            <person name="LaButti K.M."/>
            <person name="Lapidus A."/>
            <person name="Lindquist E.A."/>
            <person name="Lipzen A.M."/>
            <person name="Meier-Kolthoff J.P."/>
            <person name="Ohm R.A."/>
            <person name="Otillar R.P."/>
            <person name="Pangilinan J.L."/>
            <person name="Peng Y."/>
            <person name="Rokas A."/>
            <person name="Rosa C.A."/>
            <person name="Scheuner C."/>
            <person name="Sibirny A.A."/>
            <person name="Slot J.C."/>
            <person name="Stielow J.B."/>
            <person name="Sun H."/>
            <person name="Kurtzman C.P."/>
            <person name="Blackwell M."/>
            <person name="Grigoriev I.V."/>
            <person name="Jeffries T.W."/>
        </authorList>
    </citation>
    <scope>NUCLEOTIDE SEQUENCE [LARGE SCALE GENOMIC DNA]</scope>
    <source>
        <strain evidence="3">ATCC 58044 / CBS 1984 / NCYC 433 / NRRL Y-366-8</strain>
    </source>
</reference>
<dbReference type="EMBL" id="KV454237">
    <property type="protein sequence ID" value="ODQ56638.1"/>
    <property type="molecule type" value="Genomic_DNA"/>
</dbReference>
<proteinExistence type="predicted"/>
<protein>
    <recommendedName>
        <fullName evidence="4">Transmembrane protein</fullName>
    </recommendedName>
</protein>
<evidence type="ECO:0000313" key="3">
    <source>
        <dbReference type="Proteomes" id="UP000094112"/>
    </source>
</evidence>
<evidence type="ECO:0000256" key="1">
    <source>
        <dbReference type="SAM" id="Phobius"/>
    </source>
</evidence>
<gene>
    <name evidence="2" type="ORF">WICANDRAFT_86380</name>
</gene>
<keyword evidence="1" id="KW-0812">Transmembrane</keyword>
<name>A0A1E3NU41_WICAA</name>
<keyword evidence="3" id="KW-1185">Reference proteome</keyword>
<evidence type="ECO:0008006" key="4">
    <source>
        <dbReference type="Google" id="ProtNLM"/>
    </source>
</evidence>